<dbReference type="InterPro" id="IPR029058">
    <property type="entry name" value="AB_hydrolase_fold"/>
</dbReference>
<sequence>MAEIEAIVMPKWGLAMQEGMVASWLVEEGEEIEKGEEIADIETSKIANVFESPVEGLLRRLVAGEGETLPVGALLAVVAPEEVGDAAIDAFVADFQARFAAEGPSVAAAPEPQTLEAGGRRLRYLELGDAAGTPVLLVHGFGGDLNNWLFNQEELAEDYRTLAIDLPGHGGSTKEVGEGDVGTLAAAVLAFMDASGIERAHLVGHSLGGAICIDLALNHPGRVASLTALAPAGLGPEIDIAFIDGFIASNRARKLRPFLEMLVHDPALVTAEMVEDVLRFKRLDGVEAALNTIAQACFPGGRQSLEFEARLEELRCPAQVIWGKQDRILPASHGEDLPETLEAHLFEDAGHLIHMERAREVNALIGAMLRR</sequence>
<dbReference type="PROSITE" id="PS00189">
    <property type="entry name" value="LIPOYL"/>
    <property type="match status" value="1"/>
</dbReference>
<dbReference type="PANTHER" id="PTHR43689:SF8">
    <property type="entry name" value="ALPHA_BETA-HYDROLASES SUPERFAMILY PROTEIN"/>
    <property type="match status" value="1"/>
</dbReference>
<accession>A0AAP3V130</accession>
<protein>
    <submittedName>
        <fullName evidence="4">Acetoin dehydrogenase dihydrolipoyllysine-residue acetyltransferase subunit</fullName>
        <ecNumber evidence="4">2.3.1.12</ecNumber>
    </submittedName>
</protein>
<proteinExistence type="predicted"/>
<keyword evidence="4" id="KW-0808">Transferase</keyword>
<name>A0AAP3V130_9PROT</name>
<dbReference type="SUPFAM" id="SSF51230">
    <property type="entry name" value="Single hybrid motif"/>
    <property type="match status" value="1"/>
</dbReference>
<dbReference type="InterPro" id="IPR003016">
    <property type="entry name" value="2-oxoA_DH_lipoyl-BS"/>
</dbReference>
<dbReference type="SUPFAM" id="SSF53474">
    <property type="entry name" value="alpha/beta-Hydrolases"/>
    <property type="match status" value="1"/>
</dbReference>
<dbReference type="CDD" id="cd06849">
    <property type="entry name" value="lipoyl_domain"/>
    <property type="match status" value="1"/>
</dbReference>
<keyword evidence="4" id="KW-0012">Acyltransferase</keyword>
<dbReference type="InterPro" id="IPR000073">
    <property type="entry name" value="AB_hydrolase_1"/>
</dbReference>
<feature type="domain" description="Lipoyl-binding" evidence="3">
    <location>
        <begin position="4"/>
        <end position="79"/>
    </location>
</feature>
<evidence type="ECO:0000259" key="3">
    <source>
        <dbReference type="PROSITE" id="PS50968"/>
    </source>
</evidence>
<dbReference type="EC" id="2.3.1.12" evidence="4"/>
<dbReference type="Pfam" id="PF00561">
    <property type="entry name" value="Abhydrolase_1"/>
    <property type="match status" value="1"/>
</dbReference>
<dbReference type="Gene3D" id="2.40.50.100">
    <property type="match status" value="1"/>
</dbReference>
<keyword evidence="5" id="KW-1185">Reference proteome</keyword>
<dbReference type="AlphaFoldDB" id="A0AAP3V130"/>
<comment type="cofactor">
    <cofactor evidence="1">
        <name>(R)-lipoate</name>
        <dbReference type="ChEBI" id="CHEBI:83088"/>
    </cofactor>
</comment>
<evidence type="ECO:0000256" key="2">
    <source>
        <dbReference type="ARBA" id="ARBA00022823"/>
    </source>
</evidence>
<reference evidence="4 5" key="1">
    <citation type="submission" date="2023-03" db="EMBL/GenBank/DDBJ databases">
        <title>YIM 152171 draft genome.</title>
        <authorList>
            <person name="Yang Z."/>
        </authorList>
    </citation>
    <scope>NUCLEOTIDE SEQUENCE [LARGE SCALE GENOMIC DNA]</scope>
    <source>
        <strain evidence="4 5">YIM 152171</strain>
    </source>
</reference>
<organism evidence="4 5">
    <name type="scientific">Marinimicrococcus flavescens</name>
    <dbReference type="NCBI Taxonomy" id="3031815"/>
    <lineage>
        <taxon>Bacteria</taxon>
        <taxon>Pseudomonadati</taxon>
        <taxon>Pseudomonadota</taxon>
        <taxon>Alphaproteobacteria</taxon>
        <taxon>Geminicoccales</taxon>
        <taxon>Geminicoccaceae</taxon>
        <taxon>Marinimicrococcus</taxon>
    </lineage>
</organism>
<gene>
    <name evidence="4" type="ORF">PZ740_05615</name>
</gene>
<dbReference type="Pfam" id="PF00364">
    <property type="entry name" value="Biotin_lipoyl"/>
    <property type="match status" value="1"/>
</dbReference>
<evidence type="ECO:0000313" key="5">
    <source>
        <dbReference type="Proteomes" id="UP001301140"/>
    </source>
</evidence>
<dbReference type="InterPro" id="IPR011053">
    <property type="entry name" value="Single_hybrid_motif"/>
</dbReference>
<dbReference type="NCBIfam" id="NF011457">
    <property type="entry name" value="PRK14875.1"/>
    <property type="match status" value="1"/>
</dbReference>
<comment type="caution">
    <text evidence="4">The sequence shown here is derived from an EMBL/GenBank/DDBJ whole genome shotgun (WGS) entry which is preliminary data.</text>
</comment>
<dbReference type="InterPro" id="IPR000089">
    <property type="entry name" value="Biotin_lipoyl"/>
</dbReference>
<keyword evidence="2" id="KW-0450">Lipoyl</keyword>
<dbReference type="PROSITE" id="PS50968">
    <property type="entry name" value="BIOTINYL_LIPOYL"/>
    <property type="match status" value="1"/>
</dbReference>
<dbReference type="PRINTS" id="PR00111">
    <property type="entry name" value="ABHYDROLASE"/>
</dbReference>
<dbReference type="EMBL" id="JARGEQ010000047">
    <property type="protein sequence ID" value="MDF1585860.1"/>
    <property type="molecule type" value="Genomic_DNA"/>
</dbReference>
<dbReference type="Gene3D" id="3.40.50.1820">
    <property type="entry name" value="alpha/beta hydrolase"/>
    <property type="match status" value="1"/>
</dbReference>
<dbReference type="GO" id="GO:0004742">
    <property type="term" value="F:dihydrolipoyllysine-residue acetyltransferase activity"/>
    <property type="evidence" value="ECO:0007669"/>
    <property type="project" value="UniProtKB-EC"/>
</dbReference>
<evidence type="ECO:0000256" key="1">
    <source>
        <dbReference type="ARBA" id="ARBA00001938"/>
    </source>
</evidence>
<dbReference type="CDD" id="cd00741">
    <property type="entry name" value="Lipase"/>
    <property type="match status" value="1"/>
</dbReference>
<dbReference type="Proteomes" id="UP001301140">
    <property type="component" value="Unassembled WGS sequence"/>
</dbReference>
<dbReference type="PANTHER" id="PTHR43689">
    <property type="entry name" value="HYDROLASE"/>
    <property type="match status" value="1"/>
</dbReference>
<evidence type="ECO:0000313" key="4">
    <source>
        <dbReference type="EMBL" id="MDF1585860.1"/>
    </source>
</evidence>
<dbReference type="RefSeq" id="WP_327788281.1">
    <property type="nucleotide sequence ID" value="NZ_JARGEQ010000047.1"/>
</dbReference>